<dbReference type="AlphaFoldDB" id="A0AAD7BNI3"/>
<feature type="compositionally biased region" description="Low complexity" evidence="1">
    <location>
        <begin position="89"/>
        <end position="132"/>
    </location>
</feature>
<feature type="transmembrane region" description="Helical" evidence="2">
    <location>
        <begin position="141"/>
        <end position="161"/>
    </location>
</feature>
<sequence>MPWRLRVHRHNVRSLLSVLLAQAAISATAFRSGHGNKRPSHHFRPPSSFNFRQESTGPDVTSSTVTSTDPSLLVSTRAVAEVLSASASSGTPLTTIDSRSSTQTSSASLDNSLTAAPNATPNAAPSSPGSPTQRAMQPRRLLEIIVPVVLGILVVGLIFTFHRRWRRRQEAKGRAGSRLPESALGPSRRAPSTRRAAAYVGGGEGDWNRSDAHLRAEDGVFARNGWINPAEQAPDTSGQIELDEQIWDPDTDMTAGGHELFTGTFHSDSASHEEPALAESRPGSRNNILDSFHAPYVGPRVL</sequence>
<keyword evidence="2" id="KW-0472">Membrane</keyword>
<protein>
    <submittedName>
        <fullName evidence="4">Uncharacterized protein</fullName>
    </submittedName>
</protein>
<feature type="region of interest" description="Disordered" evidence="1">
    <location>
        <begin position="31"/>
        <end position="68"/>
    </location>
</feature>
<dbReference type="Proteomes" id="UP001221142">
    <property type="component" value="Unassembled WGS sequence"/>
</dbReference>
<organism evidence="4 5">
    <name type="scientific">Roridomyces roridus</name>
    <dbReference type="NCBI Taxonomy" id="1738132"/>
    <lineage>
        <taxon>Eukaryota</taxon>
        <taxon>Fungi</taxon>
        <taxon>Dikarya</taxon>
        <taxon>Basidiomycota</taxon>
        <taxon>Agaricomycotina</taxon>
        <taxon>Agaricomycetes</taxon>
        <taxon>Agaricomycetidae</taxon>
        <taxon>Agaricales</taxon>
        <taxon>Marasmiineae</taxon>
        <taxon>Mycenaceae</taxon>
        <taxon>Roridomyces</taxon>
    </lineage>
</organism>
<keyword evidence="2" id="KW-0812">Transmembrane</keyword>
<gene>
    <name evidence="4" type="ORF">FB45DRAFT_922008</name>
</gene>
<feature type="compositionally biased region" description="Basic residues" evidence="1">
    <location>
        <begin position="34"/>
        <end position="44"/>
    </location>
</feature>
<accession>A0AAD7BNI3</accession>
<evidence type="ECO:0000256" key="2">
    <source>
        <dbReference type="SAM" id="Phobius"/>
    </source>
</evidence>
<keyword evidence="3" id="KW-0732">Signal</keyword>
<dbReference type="EMBL" id="JARKIF010000012">
    <property type="protein sequence ID" value="KAJ7625672.1"/>
    <property type="molecule type" value="Genomic_DNA"/>
</dbReference>
<comment type="caution">
    <text evidence="4">The sequence shown here is derived from an EMBL/GenBank/DDBJ whole genome shotgun (WGS) entry which is preliminary data.</text>
</comment>
<feature type="region of interest" description="Disordered" evidence="1">
    <location>
        <begin position="169"/>
        <end position="194"/>
    </location>
</feature>
<evidence type="ECO:0000313" key="4">
    <source>
        <dbReference type="EMBL" id="KAJ7625672.1"/>
    </source>
</evidence>
<feature type="region of interest" description="Disordered" evidence="1">
    <location>
        <begin position="263"/>
        <end position="290"/>
    </location>
</feature>
<evidence type="ECO:0000256" key="1">
    <source>
        <dbReference type="SAM" id="MobiDB-lite"/>
    </source>
</evidence>
<feature type="compositionally biased region" description="Low complexity" evidence="1">
    <location>
        <begin position="55"/>
        <end position="68"/>
    </location>
</feature>
<reference evidence="4" key="1">
    <citation type="submission" date="2023-03" db="EMBL/GenBank/DDBJ databases">
        <title>Massive genome expansion in bonnet fungi (Mycena s.s.) driven by repeated elements and novel gene families across ecological guilds.</title>
        <authorList>
            <consortium name="Lawrence Berkeley National Laboratory"/>
            <person name="Harder C.B."/>
            <person name="Miyauchi S."/>
            <person name="Viragh M."/>
            <person name="Kuo A."/>
            <person name="Thoen E."/>
            <person name="Andreopoulos B."/>
            <person name="Lu D."/>
            <person name="Skrede I."/>
            <person name="Drula E."/>
            <person name="Henrissat B."/>
            <person name="Morin E."/>
            <person name="Kohler A."/>
            <person name="Barry K."/>
            <person name="LaButti K."/>
            <person name="Morin E."/>
            <person name="Salamov A."/>
            <person name="Lipzen A."/>
            <person name="Mereny Z."/>
            <person name="Hegedus B."/>
            <person name="Baldrian P."/>
            <person name="Stursova M."/>
            <person name="Weitz H."/>
            <person name="Taylor A."/>
            <person name="Grigoriev I.V."/>
            <person name="Nagy L.G."/>
            <person name="Martin F."/>
            <person name="Kauserud H."/>
        </authorList>
    </citation>
    <scope>NUCLEOTIDE SEQUENCE</scope>
    <source>
        <strain evidence="4">9284</strain>
    </source>
</reference>
<feature type="signal peptide" evidence="3">
    <location>
        <begin position="1"/>
        <end position="29"/>
    </location>
</feature>
<name>A0AAD7BNI3_9AGAR</name>
<keyword evidence="5" id="KW-1185">Reference proteome</keyword>
<evidence type="ECO:0000256" key="3">
    <source>
        <dbReference type="SAM" id="SignalP"/>
    </source>
</evidence>
<feature type="region of interest" description="Disordered" evidence="1">
    <location>
        <begin position="89"/>
        <end position="135"/>
    </location>
</feature>
<feature type="chain" id="PRO_5042159316" evidence="3">
    <location>
        <begin position="30"/>
        <end position="302"/>
    </location>
</feature>
<keyword evidence="2" id="KW-1133">Transmembrane helix</keyword>
<evidence type="ECO:0000313" key="5">
    <source>
        <dbReference type="Proteomes" id="UP001221142"/>
    </source>
</evidence>
<proteinExistence type="predicted"/>